<accession>A0A6A4ISS6</accession>
<evidence type="ECO:0000313" key="2">
    <source>
        <dbReference type="EMBL" id="KAE9411005.1"/>
    </source>
</evidence>
<feature type="compositionally biased region" description="Polar residues" evidence="1">
    <location>
        <begin position="283"/>
        <end position="320"/>
    </location>
</feature>
<gene>
    <name evidence="2" type="ORF">BT96DRAFT_912371</name>
</gene>
<organism evidence="2 3">
    <name type="scientific">Gymnopus androsaceus JB14</name>
    <dbReference type="NCBI Taxonomy" id="1447944"/>
    <lineage>
        <taxon>Eukaryota</taxon>
        <taxon>Fungi</taxon>
        <taxon>Dikarya</taxon>
        <taxon>Basidiomycota</taxon>
        <taxon>Agaricomycotina</taxon>
        <taxon>Agaricomycetes</taxon>
        <taxon>Agaricomycetidae</taxon>
        <taxon>Agaricales</taxon>
        <taxon>Marasmiineae</taxon>
        <taxon>Omphalotaceae</taxon>
        <taxon>Gymnopus</taxon>
    </lineage>
</organism>
<dbReference type="OrthoDB" id="2333993at2759"/>
<feature type="region of interest" description="Disordered" evidence="1">
    <location>
        <begin position="1"/>
        <end position="25"/>
    </location>
</feature>
<feature type="compositionally biased region" description="Acidic residues" evidence="1">
    <location>
        <begin position="504"/>
        <end position="513"/>
    </location>
</feature>
<protein>
    <submittedName>
        <fullName evidence="2">Uncharacterized protein</fullName>
    </submittedName>
</protein>
<feature type="region of interest" description="Disordered" evidence="1">
    <location>
        <begin position="494"/>
        <end position="538"/>
    </location>
</feature>
<feature type="compositionally biased region" description="Basic and acidic residues" evidence="1">
    <location>
        <begin position="225"/>
        <end position="259"/>
    </location>
</feature>
<feature type="region of interest" description="Disordered" evidence="1">
    <location>
        <begin position="44"/>
        <end position="79"/>
    </location>
</feature>
<dbReference type="Proteomes" id="UP000799118">
    <property type="component" value="Unassembled WGS sequence"/>
</dbReference>
<feature type="compositionally biased region" description="Polar residues" evidence="1">
    <location>
        <begin position="56"/>
        <end position="79"/>
    </location>
</feature>
<evidence type="ECO:0000313" key="3">
    <source>
        <dbReference type="Proteomes" id="UP000799118"/>
    </source>
</evidence>
<keyword evidence="3" id="KW-1185">Reference proteome</keyword>
<dbReference type="AlphaFoldDB" id="A0A6A4ISS6"/>
<reference evidence="2" key="1">
    <citation type="journal article" date="2019" name="Environ. Microbiol.">
        <title>Fungal ecological strategies reflected in gene transcription - a case study of two litter decomposers.</title>
        <authorList>
            <person name="Barbi F."/>
            <person name="Kohler A."/>
            <person name="Barry K."/>
            <person name="Baskaran P."/>
            <person name="Daum C."/>
            <person name="Fauchery L."/>
            <person name="Ihrmark K."/>
            <person name="Kuo A."/>
            <person name="LaButti K."/>
            <person name="Lipzen A."/>
            <person name="Morin E."/>
            <person name="Grigoriev I.V."/>
            <person name="Henrissat B."/>
            <person name="Lindahl B."/>
            <person name="Martin F."/>
        </authorList>
    </citation>
    <scope>NUCLEOTIDE SEQUENCE</scope>
    <source>
        <strain evidence="2">JB14</strain>
    </source>
</reference>
<dbReference type="EMBL" id="ML769384">
    <property type="protein sequence ID" value="KAE9411005.1"/>
    <property type="molecule type" value="Genomic_DNA"/>
</dbReference>
<proteinExistence type="predicted"/>
<sequence length="538" mass="58979">MEAEASRPALAPSYSFSGSSSTTAVMRPLKRTLTSTCDLEFFKPAESSFNPRPYTPSANPPSGSSHSRNKYTQLARQSNRSEAHVILSMDPSPTDPNAVFIHPPFTDFPDAQNLPEGLTYKAMMDNPNWFLDAADYLRIEDNPPNAPVPVDNTSSLIPYPSYLEPPRGWCPAKKKDLKDAGSEGRSEGEEPRLRCTFCRRTYAGPNAKSMWRRHVFEKHRIAMSNRRDGGDRPRGRGSMKENKHDKKSSSGEETHDNHKIRFRPAIVGDPMHSKTPAPPASAFSETQKVAPSNESTSEQVSFTPPLTPLKSSSVPASGSNDVPRPRTPPLTFASPYDPRATPAFPRDLSLSVLLRNSGSLSVGSSSPIPSLMQDDHSSPDSSLISKKSFFVDLDTPESVANKRFPGLKSSVSSRRADESPLSLIGRSHQRTISDLSLDGARNIFLSDWEIHSSPSVAGRLIDPAAESPVVRRGISLDNGGLGIGLLEPFTLPENRDRAHQSSSDIEDEFEIMDDLTNSHSISDSDHLTPPPKKRKTSL</sequence>
<name>A0A6A4ISS6_9AGAR</name>
<evidence type="ECO:0000256" key="1">
    <source>
        <dbReference type="SAM" id="MobiDB-lite"/>
    </source>
</evidence>
<feature type="region of interest" description="Disordered" evidence="1">
    <location>
        <begin position="222"/>
        <end position="341"/>
    </location>
</feature>